<proteinExistence type="predicted"/>
<evidence type="ECO:0000313" key="2">
    <source>
        <dbReference type="Proteomes" id="UP001570071"/>
    </source>
</evidence>
<name>A0ABV4N3S1_9VIBR</name>
<dbReference type="RefSeq" id="WP_248386356.1">
    <property type="nucleotide sequence ID" value="NZ_JBFSSG010000091.1"/>
</dbReference>
<evidence type="ECO:0000313" key="1">
    <source>
        <dbReference type="EMBL" id="MEZ8724036.1"/>
    </source>
</evidence>
<sequence>MIELDAFTLCSDSALSLLSDEQLAILLRSITLHVSLSSNPERYWLLQPNPTFDVLKLHPNASRHPVSLCIHDDPLAAIATLMFVQPALDYQYSKKPLTVLANRLQAAKQCHHNEPRLAALIPKKGTVAKLANTSSSSLRRDK</sequence>
<comment type="caution">
    <text evidence="1">The sequence shown here is derived from an EMBL/GenBank/DDBJ whole genome shotgun (WGS) entry which is preliminary data.</text>
</comment>
<accession>A0ABV4N3S1</accession>
<dbReference type="Proteomes" id="UP001570071">
    <property type="component" value="Unassembled WGS sequence"/>
</dbReference>
<dbReference type="EMBL" id="JBFSSG010000091">
    <property type="protein sequence ID" value="MEZ8724036.1"/>
    <property type="molecule type" value="Genomic_DNA"/>
</dbReference>
<reference evidence="1 2" key="1">
    <citation type="journal article" date="2024" name="ISME J.">
        <title>Tailless and filamentous prophages are predominant in marine Vibrio.</title>
        <authorList>
            <person name="Steensen K."/>
            <person name="Seneca J."/>
            <person name="Bartlau N."/>
            <person name="Yu X.A."/>
            <person name="Hussain F.A."/>
            <person name="Polz M.F."/>
        </authorList>
    </citation>
    <scope>NUCLEOTIDE SEQUENCE [LARGE SCALE GENOMIC DNA]</scope>
    <source>
        <strain evidence="1 2">10N.239.312.F12</strain>
    </source>
</reference>
<organism evidence="1 2">
    <name type="scientific">Vibrio pomeroyi</name>
    <dbReference type="NCBI Taxonomy" id="198832"/>
    <lineage>
        <taxon>Bacteria</taxon>
        <taxon>Pseudomonadati</taxon>
        <taxon>Pseudomonadota</taxon>
        <taxon>Gammaproteobacteria</taxon>
        <taxon>Vibrionales</taxon>
        <taxon>Vibrionaceae</taxon>
        <taxon>Vibrio</taxon>
    </lineage>
</organism>
<gene>
    <name evidence="1" type="ORF">AB6D66_23455</name>
</gene>
<protein>
    <submittedName>
        <fullName evidence="1">Uncharacterized protein</fullName>
    </submittedName>
</protein>
<keyword evidence="2" id="KW-1185">Reference proteome</keyword>